<name>A0ABY8BYD5_9MICO</name>
<proteinExistence type="predicted"/>
<evidence type="ECO:0000313" key="3">
    <source>
        <dbReference type="Proteomes" id="UP001214553"/>
    </source>
</evidence>
<dbReference type="CDD" id="cd03809">
    <property type="entry name" value="GT4_MtfB-like"/>
    <property type="match status" value="1"/>
</dbReference>
<evidence type="ECO:0000313" key="2">
    <source>
        <dbReference type="EMBL" id="WEG09184.1"/>
    </source>
</evidence>
<dbReference type="SUPFAM" id="SSF53756">
    <property type="entry name" value="UDP-Glycosyltransferase/glycogen phosphorylase"/>
    <property type="match status" value="1"/>
</dbReference>
<organism evidence="2 3">
    <name type="scientific">Microbacterium horticulturae</name>
    <dbReference type="NCBI Taxonomy" id="3028316"/>
    <lineage>
        <taxon>Bacteria</taxon>
        <taxon>Bacillati</taxon>
        <taxon>Actinomycetota</taxon>
        <taxon>Actinomycetes</taxon>
        <taxon>Micrococcales</taxon>
        <taxon>Microbacteriaceae</taxon>
        <taxon>Microbacterium</taxon>
    </lineage>
</organism>
<dbReference type="PANTHER" id="PTHR46401:SF2">
    <property type="entry name" value="GLYCOSYLTRANSFERASE WBBK-RELATED"/>
    <property type="match status" value="1"/>
</dbReference>
<dbReference type="Proteomes" id="UP001214553">
    <property type="component" value="Chromosome"/>
</dbReference>
<keyword evidence="1" id="KW-0808">Transferase</keyword>
<keyword evidence="3" id="KW-1185">Reference proteome</keyword>
<sequence>MSLSLPPAPNEVVTLHDVVAWRFPDEGAVIRSAGAELRAARAVICVSQATADDAQQLLGLTNTHVVYPGISEDFRNARPLDPGRLRELSIKQPYIVHAGGASNRKNLGALADAWSVVARECPELSLVLSGPPHPHRTALFSTLPRTRLIGRTGNADVPGLLAGATALVVPSLHEGFGLPVLEGMAAGVPVVAANSTSLPEVAGGAALLVPPTAEGVADGLLAILRGKVDVERMISHGRARSAEFTWERCLDRHAAIWRAAAEDAA</sequence>
<protein>
    <submittedName>
        <fullName evidence="2">Glycosyltransferase family 1 protein</fullName>
    </submittedName>
</protein>
<dbReference type="EMBL" id="CP119108">
    <property type="protein sequence ID" value="WEG09184.1"/>
    <property type="molecule type" value="Genomic_DNA"/>
</dbReference>
<dbReference type="RefSeq" id="WP_275278508.1">
    <property type="nucleotide sequence ID" value="NZ_CP119108.1"/>
</dbReference>
<dbReference type="PANTHER" id="PTHR46401">
    <property type="entry name" value="GLYCOSYLTRANSFERASE WBBK-RELATED"/>
    <property type="match status" value="1"/>
</dbReference>
<gene>
    <name evidence="2" type="ORF">PU630_01070</name>
</gene>
<evidence type="ECO:0000256" key="1">
    <source>
        <dbReference type="ARBA" id="ARBA00022679"/>
    </source>
</evidence>
<dbReference type="Gene3D" id="3.40.50.2000">
    <property type="entry name" value="Glycogen Phosphorylase B"/>
    <property type="match status" value="2"/>
</dbReference>
<dbReference type="Pfam" id="PF13692">
    <property type="entry name" value="Glyco_trans_1_4"/>
    <property type="match status" value="1"/>
</dbReference>
<accession>A0ABY8BYD5</accession>
<reference evidence="2 3" key="1">
    <citation type="submission" date="2023-03" db="EMBL/GenBank/DDBJ databases">
        <title>Genome sequence of Microbacterium sp. KACC 23027.</title>
        <authorList>
            <person name="Kim S."/>
            <person name="Heo J."/>
            <person name="Kwon S.-W."/>
        </authorList>
    </citation>
    <scope>NUCLEOTIDE SEQUENCE [LARGE SCALE GENOMIC DNA]</scope>
    <source>
        <strain evidence="2 3">KACC 23027</strain>
    </source>
</reference>